<proteinExistence type="predicted"/>
<organism evidence="1 2">
    <name type="scientific">Alligator mississippiensis</name>
    <name type="common">American alligator</name>
    <dbReference type="NCBI Taxonomy" id="8496"/>
    <lineage>
        <taxon>Eukaryota</taxon>
        <taxon>Metazoa</taxon>
        <taxon>Chordata</taxon>
        <taxon>Craniata</taxon>
        <taxon>Vertebrata</taxon>
        <taxon>Euteleostomi</taxon>
        <taxon>Archelosauria</taxon>
        <taxon>Archosauria</taxon>
        <taxon>Crocodylia</taxon>
        <taxon>Alligatoridae</taxon>
        <taxon>Alligatorinae</taxon>
        <taxon>Alligator</taxon>
    </lineage>
</organism>
<evidence type="ECO:0000313" key="2">
    <source>
        <dbReference type="Proteomes" id="UP000050525"/>
    </source>
</evidence>
<keyword evidence="2" id="KW-1185">Reference proteome</keyword>
<gene>
    <name evidence="1" type="ORF">Y1Q_0007988</name>
</gene>
<dbReference type="EMBL" id="AKHW03003201">
    <property type="protein sequence ID" value="KYO35407.1"/>
    <property type="molecule type" value="Genomic_DNA"/>
</dbReference>
<evidence type="ECO:0000313" key="1">
    <source>
        <dbReference type="EMBL" id="KYO35407.1"/>
    </source>
</evidence>
<comment type="caution">
    <text evidence="1">The sequence shown here is derived from an EMBL/GenBank/DDBJ whole genome shotgun (WGS) entry which is preliminary data.</text>
</comment>
<sequence length="141" mass="16356">MSSTAKDQLTPTESQNGEGCILQKGGKIATFWRELPVGYENLDCSGFQKDISSLLFLKYSTALLDVDEGKLRAWTLYQGVSCVHGPRQKPYSCTMTSYRKESSSKEVQQWWWQVRVISSGIHWSFHRRNQCLEKLLCFRWH</sequence>
<protein>
    <submittedName>
        <fullName evidence="1">Uncharacterized protein</fullName>
    </submittedName>
</protein>
<name>A0A151NF34_ALLMI</name>
<dbReference type="Proteomes" id="UP000050525">
    <property type="component" value="Unassembled WGS sequence"/>
</dbReference>
<dbReference type="AlphaFoldDB" id="A0A151NF34"/>
<accession>A0A151NF34</accession>
<reference evidence="1 2" key="1">
    <citation type="journal article" date="2012" name="Genome Biol.">
        <title>Sequencing three crocodilian genomes to illuminate the evolution of archosaurs and amniotes.</title>
        <authorList>
            <person name="St John J.A."/>
            <person name="Braun E.L."/>
            <person name="Isberg S.R."/>
            <person name="Miles L.G."/>
            <person name="Chong A.Y."/>
            <person name="Gongora J."/>
            <person name="Dalzell P."/>
            <person name="Moran C."/>
            <person name="Bed'hom B."/>
            <person name="Abzhanov A."/>
            <person name="Burgess S.C."/>
            <person name="Cooksey A.M."/>
            <person name="Castoe T.A."/>
            <person name="Crawford N.G."/>
            <person name="Densmore L.D."/>
            <person name="Drew J.C."/>
            <person name="Edwards S.V."/>
            <person name="Faircloth B.C."/>
            <person name="Fujita M.K."/>
            <person name="Greenwold M.J."/>
            <person name="Hoffmann F.G."/>
            <person name="Howard J.M."/>
            <person name="Iguchi T."/>
            <person name="Janes D.E."/>
            <person name="Khan S.Y."/>
            <person name="Kohno S."/>
            <person name="de Koning A.J."/>
            <person name="Lance S.L."/>
            <person name="McCarthy F.M."/>
            <person name="McCormack J.E."/>
            <person name="Merchant M.E."/>
            <person name="Peterson D.G."/>
            <person name="Pollock D.D."/>
            <person name="Pourmand N."/>
            <person name="Raney B.J."/>
            <person name="Roessler K.A."/>
            <person name="Sanford J.R."/>
            <person name="Sawyer R.H."/>
            <person name="Schmidt C.J."/>
            <person name="Triplett E.W."/>
            <person name="Tuberville T.D."/>
            <person name="Venegas-Anaya M."/>
            <person name="Howard J.T."/>
            <person name="Jarvis E.D."/>
            <person name="Guillette L.J.Jr."/>
            <person name="Glenn T.C."/>
            <person name="Green R.E."/>
            <person name="Ray D.A."/>
        </authorList>
    </citation>
    <scope>NUCLEOTIDE SEQUENCE [LARGE SCALE GENOMIC DNA]</scope>
    <source>
        <strain evidence="1">KSC_2009_1</strain>
    </source>
</reference>